<evidence type="ECO:0000313" key="2">
    <source>
        <dbReference type="Proteomes" id="UP000054248"/>
    </source>
</evidence>
<protein>
    <submittedName>
        <fullName evidence="1">Uncharacterized protein</fullName>
    </submittedName>
</protein>
<keyword evidence="2" id="KW-1185">Reference proteome</keyword>
<dbReference type="AlphaFoldDB" id="A0A0C3QD25"/>
<accession>A0A0C3QD25</accession>
<reference evidence="1 2" key="1">
    <citation type="submission" date="2014-04" db="EMBL/GenBank/DDBJ databases">
        <authorList>
            <consortium name="DOE Joint Genome Institute"/>
            <person name="Kuo A."/>
            <person name="Girlanda M."/>
            <person name="Perotto S."/>
            <person name="Kohler A."/>
            <person name="Nagy L.G."/>
            <person name="Floudas D."/>
            <person name="Copeland A."/>
            <person name="Barry K.W."/>
            <person name="Cichocki N."/>
            <person name="Veneault-Fourrey C."/>
            <person name="LaButti K."/>
            <person name="Lindquist E.A."/>
            <person name="Lipzen A."/>
            <person name="Lundell T."/>
            <person name="Morin E."/>
            <person name="Murat C."/>
            <person name="Sun H."/>
            <person name="Tunlid A."/>
            <person name="Henrissat B."/>
            <person name="Grigoriev I.V."/>
            <person name="Hibbett D.S."/>
            <person name="Martin F."/>
            <person name="Nordberg H.P."/>
            <person name="Cantor M.N."/>
            <person name="Hua S.X."/>
        </authorList>
    </citation>
    <scope>NUCLEOTIDE SEQUENCE [LARGE SCALE GENOMIC DNA]</scope>
    <source>
        <strain evidence="1 2">MUT 4182</strain>
    </source>
</reference>
<evidence type="ECO:0000313" key="1">
    <source>
        <dbReference type="EMBL" id="KIO22604.1"/>
    </source>
</evidence>
<name>A0A0C3QD25_9AGAM</name>
<reference evidence="2" key="2">
    <citation type="submission" date="2015-01" db="EMBL/GenBank/DDBJ databases">
        <title>Evolutionary Origins and Diversification of the Mycorrhizal Mutualists.</title>
        <authorList>
            <consortium name="DOE Joint Genome Institute"/>
            <consortium name="Mycorrhizal Genomics Consortium"/>
            <person name="Kohler A."/>
            <person name="Kuo A."/>
            <person name="Nagy L.G."/>
            <person name="Floudas D."/>
            <person name="Copeland A."/>
            <person name="Barry K.W."/>
            <person name="Cichocki N."/>
            <person name="Veneault-Fourrey C."/>
            <person name="LaButti K."/>
            <person name="Lindquist E.A."/>
            <person name="Lipzen A."/>
            <person name="Lundell T."/>
            <person name="Morin E."/>
            <person name="Murat C."/>
            <person name="Riley R."/>
            <person name="Ohm R."/>
            <person name="Sun H."/>
            <person name="Tunlid A."/>
            <person name="Henrissat B."/>
            <person name="Grigoriev I.V."/>
            <person name="Hibbett D.S."/>
            <person name="Martin F."/>
        </authorList>
    </citation>
    <scope>NUCLEOTIDE SEQUENCE [LARGE SCALE GENOMIC DNA]</scope>
    <source>
        <strain evidence="2">MUT 4182</strain>
    </source>
</reference>
<dbReference type="EMBL" id="KN823105">
    <property type="protein sequence ID" value="KIO22604.1"/>
    <property type="molecule type" value="Genomic_DNA"/>
</dbReference>
<sequence length="104" mass="11132">MSNSQVFGTAADSTTYAYLSGTAAKGSDKYIESNIWSVGANNELIPTWVNPNGDTVKMEIGYFPGGLTLATGSLTILRNHNGYDESSAPQIRLFVADQFTCGPF</sequence>
<organism evidence="1 2">
    <name type="scientific">Tulasnella calospora MUT 4182</name>
    <dbReference type="NCBI Taxonomy" id="1051891"/>
    <lineage>
        <taxon>Eukaryota</taxon>
        <taxon>Fungi</taxon>
        <taxon>Dikarya</taxon>
        <taxon>Basidiomycota</taxon>
        <taxon>Agaricomycotina</taxon>
        <taxon>Agaricomycetes</taxon>
        <taxon>Cantharellales</taxon>
        <taxon>Tulasnellaceae</taxon>
        <taxon>Tulasnella</taxon>
    </lineage>
</organism>
<gene>
    <name evidence="1" type="ORF">M407DRAFT_27863</name>
</gene>
<proteinExistence type="predicted"/>
<dbReference type="HOGENOM" id="CLU_2252032_0_0_1"/>
<dbReference type="Proteomes" id="UP000054248">
    <property type="component" value="Unassembled WGS sequence"/>
</dbReference>
<dbReference type="OrthoDB" id="10521980at2759"/>